<gene>
    <name evidence="1" type="ORF">B0H66DRAFT_547253</name>
</gene>
<dbReference type="Proteomes" id="UP001283341">
    <property type="component" value="Unassembled WGS sequence"/>
</dbReference>
<sequence>MSRCCSLPSQASLISTSTLSKTTSYTIPYSLLVGLATDNTQQQQQQQANQHHHYGLTATTFGNGLDLKTRANEMDGLSAYIAASGLSSHAAEIRTLIAQGAHDVRAIMTSPSSADKLRRRAACETYPAVRDRQVTGIMWYLTALAVERNQGFVHGAFVCRDPNGQLSAYFLGVGTPRISSHLKRHSAPGCTGGIDLLGGAANHDDALPPLPHGHRHVLFISIAHDKRRGNCLFIKPEPYGVDGVLNFLRHSVDYVRSLARRRLRFGGNDCAGMRKERIPDRLVQDFCEAVAHLPDGRSAISEVGYQGEGDGIGCMHDYLSKKLADADADAASSQLPESARMSLTTILRRLESDYDFVSLRFGNEVFLDLASDITRPLPQAPGVSGPSPSLWWLYLPTIESE</sequence>
<accession>A0AAE0IHB1</accession>
<dbReference type="EMBL" id="JAUEDM010000002">
    <property type="protein sequence ID" value="KAK3325019.1"/>
    <property type="molecule type" value="Genomic_DNA"/>
</dbReference>
<evidence type="ECO:0000313" key="2">
    <source>
        <dbReference type="Proteomes" id="UP001283341"/>
    </source>
</evidence>
<name>A0AAE0IHB1_9PEZI</name>
<organism evidence="1 2">
    <name type="scientific">Apodospora peruviana</name>
    <dbReference type="NCBI Taxonomy" id="516989"/>
    <lineage>
        <taxon>Eukaryota</taxon>
        <taxon>Fungi</taxon>
        <taxon>Dikarya</taxon>
        <taxon>Ascomycota</taxon>
        <taxon>Pezizomycotina</taxon>
        <taxon>Sordariomycetes</taxon>
        <taxon>Sordariomycetidae</taxon>
        <taxon>Sordariales</taxon>
        <taxon>Lasiosphaeriaceae</taxon>
        <taxon>Apodospora</taxon>
    </lineage>
</organism>
<proteinExistence type="predicted"/>
<protein>
    <submittedName>
        <fullName evidence="1">Uncharacterized protein</fullName>
    </submittedName>
</protein>
<reference evidence="1" key="1">
    <citation type="journal article" date="2023" name="Mol. Phylogenet. Evol.">
        <title>Genome-scale phylogeny and comparative genomics of the fungal order Sordariales.</title>
        <authorList>
            <person name="Hensen N."/>
            <person name="Bonometti L."/>
            <person name="Westerberg I."/>
            <person name="Brannstrom I.O."/>
            <person name="Guillou S."/>
            <person name="Cros-Aarteil S."/>
            <person name="Calhoun S."/>
            <person name="Haridas S."/>
            <person name="Kuo A."/>
            <person name="Mondo S."/>
            <person name="Pangilinan J."/>
            <person name="Riley R."/>
            <person name="LaButti K."/>
            <person name="Andreopoulos B."/>
            <person name="Lipzen A."/>
            <person name="Chen C."/>
            <person name="Yan M."/>
            <person name="Daum C."/>
            <person name="Ng V."/>
            <person name="Clum A."/>
            <person name="Steindorff A."/>
            <person name="Ohm R.A."/>
            <person name="Martin F."/>
            <person name="Silar P."/>
            <person name="Natvig D.O."/>
            <person name="Lalanne C."/>
            <person name="Gautier V."/>
            <person name="Ament-Velasquez S.L."/>
            <person name="Kruys A."/>
            <person name="Hutchinson M.I."/>
            <person name="Powell A.J."/>
            <person name="Barry K."/>
            <person name="Miller A.N."/>
            <person name="Grigoriev I.V."/>
            <person name="Debuchy R."/>
            <person name="Gladieux P."/>
            <person name="Hiltunen Thoren M."/>
            <person name="Johannesson H."/>
        </authorList>
    </citation>
    <scope>NUCLEOTIDE SEQUENCE</scope>
    <source>
        <strain evidence="1">CBS 118394</strain>
    </source>
</reference>
<dbReference type="AlphaFoldDB" id="A0AAE0IHB1"/>
<evidence type="ECO:0000313" key="1">
    <source>
        <dbReference type="EMBL" id="KAK3325019.1"/>
    </source>
</evidence>
<reference evidence="1" key="2">
    <citation type="submission" date="2023-06" db="EMBL/GenBank/DDBJ databases">
        <authorList>
            <consortium name="Lawrence Berkeley National Laboratory"/>
            <person name="Haridas S."/>
            <person name="Hensen N."/>
            <person name="Bonometti L."/>
            <person name="Westerberg I."/>
            <person name="Brannstrom I.O."/>
            <person name="Guillou S."/>
            <person name="Cros-Aarteil S."/>
            <person name="Calhoun S."/>
            <person name="Kuo A."/>
            <person name="Mondo S."/>
            <person name="Pangilinan J."/>
            <person name="Riley R."/>
            <person name="Labutti K."/>
            <person name="Andreopoulos B."/>
            <person name="Lipzen A."/>
            <person name="Chen C."/>
            <person name="Yanf M."/>
            <person name="Daum C."/>
            <person name="Ng V."/>
            <person name="Clum A."/>
            <person name="Steindorff A."/>
            <person name="Ohm R."/>
            <person name="Martin F."/>
            <person name="Silar P."/>
            <person name="Natvig D."/>
            <person name="Lalanne C."/>
            <person name="Gautier V."/>
            <person name="Ament-Velasquez S.L."/>
            <person name="Kruys A."/>
            <person name="Hutchinson M.I."/>
            <person name="Powell A.J."/>
            <person name="Barry K."/>
            <person name="Miller A.N."/>
            <person name="Grigoriev I.V."/>
            <person name="Debuchy R."/>
            <person name="Gladieux P."/>
            <person name="Thoren M.H."/>
            <person name="Johannesson H."/>
        </authorList>
    </citation>
    <scope>NUCLEOTIDE SEQUENCE</scope>
    <source>
        <strain evidence="1">CBS 118394</strain>
    </source>
</reference>
<comment type="caution">
    <text evidence="1">The sequence shown here is derived from an EMBL/GenBank/DDBJ whole genome shotgun (WGS) entry which is preliminary data.</text>
</comment>
<keyword evidence="2" id="KW-1185">Reference proteome</keyword>